<dbReference type="InterPro" id="IPR002641">
    <property type="entry name" value="PNPLA_dom"/>
</dbReference>
<dbReference type="GO" id="GO:0047499">
    <property type="term" value="F:calcium-independent phospholipase A2 activity"/>
    <property type="evidence" value="ECO:0007669"/>
    <property type="project" value="TreeGrafter"/>
</dbReference>
<dbReference type="GO" id="GO:0019369">
    <property type="term" value="P:arachidonate metabolic process"/>
    <property type="evidence" value="ECO:0007669"/>
    <property type="project" value="TreeGrafter"/>
</dbReference>
<feature type="region of interest" description="Disordered" evidence="9">
    <location>
        <begin position="1"/>
        <end position="61"/>
    </location>
</feature>
<dbReference type="GO" id="GO:0016042">
    <property type="term" value="P:lipid catabolic process"/>
    <property type="evidence" value="ECO:0007669"/>
    <property type="project" value="UniProtKB-UniRule"/>
</dbReference>
<keyword evidence="3 8" id="KW-0378">Hydrolase</keyword>
<dbReference type="SUPFAM" id="SSF52540">
    <property type="entry name" value="P-loop containing nucleoside triphosphate hydrolases"/>
    <property type="match status" value="1"/>
</dbReference>
<evidence type="ECO:0000256" key="4">
    <source>
        <dbReference type="ARBA" id="ARBA00022833"/>
    </source>
</evidence>
<dbReference type="PANTHER" id="PTHR24185:SF1">
    <property type="entry name" value="CALCIUM-INDEPENDENT PHOSPHOLIPASE A2-GAMMA"/>
    <property type="match status" value="1"/>
</dbReference>
<proteinExistence type="predicted"/>
<feature type="active site" description="Proton acceptor" evidence="8">
    <location>
        <position position="1015"/>
    </location>
</feature>
<dbReference type="InterPro" id="IPR000315">
    <property type="entry name" value="Znf_B-box"/>
</dbReference>
<feature type="active site" description="Nucleophile" evidence="8">
    <location>
        <position position="855"/>
    </location>
</feature>
<dbReference type="CDD" id="cd07199">
    <property type="entry name" value="Pat17_PNPLA8_PNPLA9_like"/>
    <property type="match status" value="1"/>
</dbReference>
<protein>
    <recommendedName>
        <fullName evidence="15">FabD/lysophospholipase-like protein</fullName>
    </recommendedName>
</protein>
<dbReference type="InterPro" id="IPR016035">
    <property type="entry name" value="Acyl_Trfase/lysoPLipase"/>
</dbReference>
<evidence type="ECO:0000313" key="13">
    <source>
        <dbReference type="EMBL" id="KAF2498872.1"/>
    </source>
</evidence>
<feature type="domain" description="B box-type" evidence="11">
    <location>
        <begin position="58"/>
        <end position="108"/>
    </location>
</feature>
<keyword evidence="4" id="KW-0862">Zinc</keyword>
<feature type="compositionally biased region" description="Acidic residues" evidence="9">
    <location>
        <begin position="51"/>
        <end position="61"/>
    </location>
</feature>
<evidence type="ECO:0000256" key="5">
    <source>
        <dbReference type="ARBA" id="ARBA00022963"/>
    </source>
</evidence>
<evidence type="ECO:0000259" key="12">
    <source>
        <dbReference type="PROSITE" id="PS51635"/>
    </source>
</evidence>
<dbReference type="Gene3D" id="3.40.1090.10">
    <property type="entry name" value="Cytosolic phospholipase A2 catalytic domain"/>
    <property type="match status" value="1"/>
</dbReference>
<evidence type="ECO:0000256" key="3">
    <source>
        <dbReference type="ARBA" id="ARBA00022801"/>
    </source>
</evidence>
<sequence>MENSTALEDNPWMAGAEQSSSQDGNPRIAISNSQTTTSKTTAHEQSSPESSDSDSDSTPDDICQDCRKEPGEWYCGACTQSYCERCWKKRPGHKKKNPDSANHMKVPYSKHVHFEDILHPNWDEVKRALMHEEDLQSLWFSITADAFENSGFGFDDFPRFSRLVAEHQARVDVDTCFPRLVSFVGKTGAGKSTLIRTMLEKPWLTDTEHGVKAKEVPVVGKRNSLVPASGDVHLYGDYLSERELPELDRPTFYADCEGFDGGAANPAGSFAYKSQQVKEAANRSNGRVRSALEEIIRLMFGQTRTRTLGRLSPDANKGKEPTREDFIKKLFPRLLYNFSDVVVFVVKEQQTLGNSILDILDWAFKSAASALNRATLPRLIVVINNADQSEIWDPKSARKMFFEDYKNVIEVDPNIKSLRESFIARGMEIKNLEDLFLKHYASLDVIFVPNGHIRSQLSKQLRTLYDIIQIRTRESQQKKHDARMLLPSQDQEYFFQLAFDHYVANIKNNEDKPFNFLAKMLKLHPMPNNLSNNFYRLFQAIYGAMEADANTGAAKAFLDLATPPVSSAIALNVARSDRRVPGKLAEVYQGGVDAHSDTHEGETYAKQVKKAISQICDWSRCEFANDRFQGRRCFLSRQGHGYDQHQDESGAVIGAGDFESEFVNVIQTQWEDAFLKSMDSVDRSIERAMLPLNWPSSQHSHLVHSLKQRNDATWDVHYSHLRALFHRLPSLADKTAHQLFLCFFCFREVPLQSLPCGHAICERCVKALVHCQLFSSENDKRVVALQQCPLHCEIQFFEPAPQLQLKPAFAGARVLTLDGGGVRGLIELKLLNAVQKELGGNIPIQRFFDLIGGTSTGGIIALGIGTKDWTLAHCEQLYPELCKSAFTTHGSAWSGNAWAYTFHGCRYQNVPFENKLKEVLGESRIMGLQHDTSLDLRSKVFVTSTKSDGNQPAIFTNYIRAIETEDTSTQKLLYDYEMKYDETLKLESWEVARATSAAPMYFRSFAKDGSPTYWDGGLCHNNPAWIARQEVFKIWPELSGPHPDILLSIGSGYVNESSKPRQPEQVQSKWSRHVQSKWSRVSGWFLNLGGLQTLNVLKATLLQNLDSEHAWKDRFSEYERELGNERRYFRLSPQCGTELPELDDLAAFESGELAKIADEYLADAGILIKTIVRRLITTSFYFEPDQPRQTTEDGQLFTGKCCSVLNC</sequence>
<dbReference type="Gene3D" id="3.40.50.300">
    <property type="entry name" value="P-loop containing nucleotide triphosphate hydrolases"/>
    <property type="match status" value="1"/>
</dbReference>
<accession>A0A6A6R3E5</accession>
<dbReference type="InterPro" id="IPR017907">
    <property type="entry name" value="Znf_RING_CS"/>
</dbReference>
<dbReference type="SUPFAM" id="SSF52151">
    <property type="entry name" value="FabD/lysophospholipase-like"/>
    <property type="match status" value="1"/>
</dbReference>
<dbReference type="PROSITE" id="PS50089">
    <property type="entry name" value="ZF_RING_2"/>
    <property type="match status" value="1"/>
</dbReference>
<dbReference type="GO" id="GO:0008270">
    <property type="term" value="F:zinc ion binding"/>
    <property type="evidence" value="ECO:0007669"/>
    <property type="project" value="UniProtKB-KW"/>
</dbReference>
<feature type="compositionally biased region" description="Polar residues" evidence="9">
    <location>
        <begin position="17"/>
        <end position="45"/>
    </location>
</feature>
<keyword evidence="14" id="KW-1185">Reference proteome</keyword>
<name>A0A6A6R3E5_9PEZI</name>
<keyword evidence="2 7" id="KW-0863">Zinc-finger</keyword>
<dbReference type="EMBL" id="MU004185">
    <property type="protein sequence ID" value="KAF2498872.1"/>
    <property type="molecule type" value="Genomic_DNA"/>
</dbReference>
<dbReference type="PROSITE" id="PS50119">
    <property type="entry name" value="ZF_BBOX"/>
    <property type="match status" value="1"/>
</dbReference>
<feature type="domain" description="RING-type" evidence="10">
    <location>
        <begin position="742"/>
        <end position="791"/>
    </location>
</feature>
<dbReference type="GO" id="GO:0046486">
    <property type="term" value="P:glycerolipid metabolic process"/>
    <property type="evidence" value="ECO:0007669"/>
    <property type="project" value="UniProtKB-ARBA"/>
</dbReference>
<evidence type="ECO:0000256" key="1">
    <source>
        <dbReference type="ARBA" id="ARBA00022723"/>
    </source>
</evidence>
<feature type="short sequence motif" description="GXGXXG" evidence="8">
    <location>
        <begin position="819"/>
        <end position="824"/>
    </location>
</feature>
<evidence type="ECO:0000259" key="11">
    <source>
        <dbReference type="PROSITE" id="PS50119"/>
    </source>
</evidence>
<dbReference type="InterPro" id="IPR027417">
    <property type="entry name" value="P-loop_NTPase"/>
</dbReference>
<keyword evidence="5 8" id="KW-0442">Lipid degradation</keyword>
<dbReference type="PANTHER" id="PTHR24185">
    <property type="entry name" value="CALCIUM-INDEPENDENT PHOSPHOLIPASE A2-GAMMA"/>
    <property type="match status" value="1"/>
</dbReference>
<evidence type="ECO:0000256" key="2">
    <source>
        <dbReference type="ARBA" id="ARBA00022771"/>
    </source>
</evidence>
<dbReference type="Proteomes" id="UP000799750">
    <property type="component" value="Unassembled WGS sequence"/>
</dbReference>
<dbReference type="GO" id="GO:0016020">
    <property type="term" value="C:membrane"/>
    <property type="evidence" value="ECO:0007669"/>
    <property type="project" value="TreeGrafter"/>
</dbReference>
<evidence type="ECO:0000313" key="14">
    <source>
        <dbReference type="Proteomes" id="UP000799750"/>
    </source>
</evidence>
<feature type="short sequence motif" description="GXSXG" evidence="8">
    <location>
        <begin position="853"/>
        <end position="857"/>
    </location>
</feature>
<evidence type="ECO:0000256" key="7">
    <source>
        <dbReference type="PROSITE-ProRule" id="PRU00024"/>
    </source>
</evidence>
<feature type="short sequence motif" description="DGA/G" evidence="8">
    <location>
        <begin position="1015"/>
        <end position="1017"/>
    </location>
</feature>
<evidence type="ECO:0000256" key="9">
    <source>
        <dbReference type="SAM" id="MobiDB-lite"/>
    </source>
</evidence>
<evidence type="ECO:0000259" key="10">
    <source>
        <dbReference type="PROSITE" id="PS50089"/>
    </source>
</evidence>
<gene>
    <name evidence="13" type="ORF">BU16DRAFT_558910</name>
</gene>
<evidence type="ECO:0000256" key="6">
    <source>
        <dbReference type="ARBA" id="ARBA00023098"/>
    </source>
</evidence>
<dbReference type="CDD" id="cd19757">
    <property type="entry name" value="Bbox1"/>
    <property type="match status" value="1"/>
</dbReference>
<dbReference type="PROSITE" id="PS00518">
    <property type="entry name" value="ZF_RING_1"/>
    <property type="match status" value="1"/>
</dbReference>
<feature type="domain" description="PNPLA" evidence="12">
    <location>
        <begin position="815"/>
        <end position="1028"/>
    </location>
</feature>
<reference evidence="13" key="1">
    <citation type="journal article" date="2020" name="Stud. Mycol.">
        <title>101 Dothideomycetes genomes: a test case for predicting lifestyles and emergence of pathogens.</title>
        <authorList>
            <person name="Haridas S."/>
            <person name="Albert R."/>
            <person name="Binder M."/>
            <person name="Bloem J."/>
            <person name="Labutti K."/>
            <person name="Salamov A."/>
            <person name="Andreopoulos B."/>
            <person name="Baker S."/>
            <person name="Barry K."/>
            <person name="Bills G."/>
            <person name="Bluhm B."/>
            <person name="Cannon C."/>
            <person name="Castanera R."/>
            <person name="Culley D."/>
            <person name="Daum C."/>
            <person name="Ezra D."/>
            <person name="Gonzalez J."/>
            <person name="Henrissat B."/>
            <person name="Kuo A."/>
            <person name="Liang C."/>
            <person name="Lipzen A."/>
            <person name="Lutzoni F."/>
            <person name="Magnuson J."/>
            <person name="Mondo S."/>
            <person name="Nolan M."/>
            <person name="Ohm R."/>
            <person name="Pangilinan J."/>
            <person name="Park H.-J."/>
            <person name="Ramirez L."/>
            <person name="Alfaro M."/>
            <person name="Sun H."/>
            <person name="Tritt A."/>
            <person name="Yoshinaga Y."/>
            <person name="Zwiers L.-H."/>
            <person name="Turgeon B."/>
            <person name="Goodwin S."/>
            <person name="Spatafora J."/>
            <person name="Crous P."/>
            <person name="Grigoriev I."/>
        </authorList>
    </citation>
    <scope>NUCLEOTIDE SEQUENCE</scope>
    <source>
        <strain evidence="13">CBS 269.34</strain>
    </source>
</reference>
<dbReference type="Pfam" id="PF01734">
    <property type="entry name" value="Patatin"/>
    <property type="match status" value="1"/>
</dbReference>
<organism evidence="13 14">
    <name type="scientific">Lophium mytilinum</name>
    <dbReference type="NCBI Taxonomy" id="390894"/>
    <lineage>
        <taxon>Eukaryota</taxon>
        <taxon>Fungi</taxon>
        <taxon>Dikarya</taxon>
        <taxon>Ascomycota</taxon>
        <taxon>Pezizomycotina</taxon>
        <taxon>Dothideomycetes</taxon>
        <taxon>Pleosporomycetidae</taxon>
        <taxon>Mytilinidiales</taxon>
        <taxon>Mytilinidiaceae</taxon>
        <taxon>Lophium</taxon>
    </lineage>
</organism>
<dbReference type="PROSITE" id="PS51635">
    <property type="entry name" value="PNPLA"/>
    <property type="match status" value="1"/>
</dbReference>
<dbReference type="AlphaFoldDB" id="A0A6A6R3E5"/>
<dbReference type="OrthoDB" id="3942234at2759"/>
<evidence type="ECO:0000256" key="8">
    <source>
        <dbReference type="PROSITE-ProRule" id="PRU01161"/>
    </source>
</evidence>
<evidence type="ECO:0008006" key="15">
    <source>
        <dbReference type="Google" id="ProtNLM"/>
    </source>
</evidence>
<keyword evidence="6 8" id="KW-0443">Lipid metabolism</keyword>
<dbReference type="InterPro" id="IPR001841">
    <property type="entry name" value="Znf_RING"/>
</dbReference>
<keyword evidence="1" id="KW-0479">Metal-binding</keyword>